<gene>
    <name evidence="3" type="ORF">PGLA2088_LOCUS32443</name>
</gene>
<evidence type="ECO:0000313" key="4">
    <source>
        <dbReference type="Proteomes" id="UP000626109"/>
    </source>
</evidence>
<evidence type="ECO:0000313" key="3">
    <source>
        <dbReference type="EMBL" id="CAE8702494.1"/>
    </source>
</evidence>
<feature type="coiled-coil region" evidence="1">
    <location>
        <begin position="271"/>
        <end position="298"/>
    </location>
</feature>
<feature type="region of interest" description="Disordered" evidence="2">
    <location>
        <begin position="882"/>
        <end position="903"/>
    </location>
</feature>
<evidence type="ECO:0000256" key="2">
    <source>
        <dbReference type="SAM" id="MobiDB-lite"/>
    </source>
</evidence>
<feature type="coiled-coil region" evidence="1">
    <location>
        <begin position="753"/>
        <end position="832"/>
    </location>
</feature>
<feature type="region of interest" description="Disordered" evidence="2">
    <location>
        <begin position="309"/>
        <end position="328"/>
    </location>
</feature>
<proteinExistence type="predicted"/>
<dbReference type="Proteomes" id="UP000626109">
    <property type="component" value="Unassembled WGS sequence"/>
</dbReference>
<feature type="non-terminal residue" evidence="3">
    <location>
        <position position="1"/>
    </location>
</feature>
<feature type="region of interest" description="Disordered" evidence="2">
    <location>
        <begin position="66"/>
        <end position="185"/>
    </location>
</feature>
<protein>
    <submittedName>
        <fullName evidence="3">Uncharacterized protein</fullName>
    </submittedName>
</protein>
<dbReference type="AlphaFoldDB" id="A0A813KHL7"/>
<keyword evidence="1" id="KW-0175">Coiled coil</keyword>
<feature type="compositionally biased region" description="Basic residues" evidence="2">
    <location>
        <begin position="106"/>
        <end position="115"/>
    </location>
</feature>
<dbReference type="EMBL" id="CAJNNW010030110">
    <property type="protein sequence ID" value="CAE8702494.1"/>
    <property type="molecule type" value="Genomic_DNA"/>
</dbReference>
<reference evidence="3" key="1">
    <citation type="submission" date="2021-02" db="EMBL/GenBank/DDBJ databases">
        <authorList>
            <person name="Dougan E. K."/>
            <person name="Rhodes N."/>
            <person name="Thang M."/>
            <person name="Chan C."/>
        </authorList>
    </citation>
    <scope>NUCLEOTIDE SEQUENCE</scope>
</reference>
<organism evidence="3 4">
    <name type="scientific">Polarella glacialis</name>
    <name type="common">Dinoflagellate</name>
    <dbReference type="NCBI Taxonomy" id="89957"/>
    <lineage>
        <taxon>Eukaryota</taxon>
        <taxon>Sar</taxon>
        <taxon>Alveolata</taxon>
        <taxon>Dinophyceae</taxon>
        <taxon>Suessiales</taxon>
        <taxon>Suessiaceae</taxon>
        <taxon>Polarella</taxon>
    </lineage>
</organism>
<feature type="compositionally biased region" description="Basic and acidic residues" evidence="2">
    <location>
        <begin position="73"/>
        <end position="85"/>
    </location>
</feature>
<name>A0A813KHL7_POLGL</name>
<feature type="region of interest" description="Disordered" evidence="2">
    <location>
        <begin position="517"/>
        <end position="563"/>
    </location>
</feature>
<evidence type="ECO:0000256" key="1">
    <source>
        <dbReference type="SAM" id="Coils"/>
    </source>
</evidence>
<feature type="compositionally biased region" description="Basic and acidic residues" evidence="2">
    <location>
        <begin position="116"/>
        <end position="126"/>
    </location>
</feature>
<comment type="caution">
    <text evidence="3">The sequence shown here is derived from an EMBL/GenBank/DDBJ whole genome shotgun (WGS) entry which is preliminary data.</text>
</comment>
<sequence length="903" mass="102466">MRSETSEQDTASSTATCACAQRSWLPEDEPVTGPARLRQYQSLGELSSEEAARVLQPDLEGLRAAAAAAEAAGRGEERWRSPVYHERRHSSPQLVREPLVETAPGPKRKARRGRSKSVEPEGEPERALLQQKAQDGMRGTPPALSPKGEGSGRRKQTGCRGLPEGYSSSRKHRLEADATPDPHGLSSGMVSPVAKTFQYCSPLPTRSDLDLLEALSSECDSPRNMQFLRQSLGRQAQRRNDLRESCEHRHVETLIHEGVTIATSYARSRLFEELQQRVQKAESERDELAALLERQQGLFAKLRAELDTRQVKSGGQEEKERRRQHTAAAEMDGLGEAKLRLEETLRLRNELESVRQECADLRRRDQLRAESEGQRLDELQRRFDTREAEHREVQHTLEQERVSAGVLKAQLEIIEQERDNALGECKLASSLAEQLETARKRAGAADAVRQEFEKTLELERSCSRQLRIQLETVSGERDACVKRERLPSGIDKRLEAMQDRLATSAVERNELSLSLEQERTESQRLRSQFEASGARPSEPPEELKLSPRSAKPVDSSRSKTSELVLKPPKERLQCLELERAELLLNAERQRSVTRRLELELQTLACQHEEACGGTRESRLRLEGESDQRLAAVHEQLAATAAQRKELLMALEEERAAAKRLQAKLSQEVDASKKVQSLRRQELTLQVDALQSQLHAAVAEKQALAETLAQQKRRLAEADKELKRQRDGTAHLEARLQIAEVEREGFLILARQRETQIEADVQRLRCEAEAAETAKAELKESQSRGRKAESEFQIAWLQLEEEKQTTSNLESQLQELQSERDDLQLRVHSLEVEQRSTDCSERRLAAAASERLELLRGLEQEREGSRLLRTQLDLLRSEHERLAAKEESRSELGRQVQDLRQRFQ</sequence>
<feature type="compositionally biased region" description="Basic and acidic residues" evidence="2">
    <location>
        <begin position="309"/>
        <end position="321"/>
    </location>
</feature>
<accession>A0A813KHL7</accession>
<feature type="coiled-coil region" evidence="1">
    <location>
        <begin position="633"/>
        <end position="727"/>
    </location>
</feature>
<feature type="coiled-coil region" evidence="1">
    <location>
        <begin position="334"/>
        <end position="396"/>
    </location>
</feature>